<dbReference type="Proteomes" id="UP000091820">
    <property type="component" value="Unassembled WGS sequence"/>
</dbReference>
<evidence type="ECO:0000313" key="2">
    <source>
        <dbReference type="EnsemblMetazoa" id="GBRI007728-PA"/>
    </source>
</evidence>
<accession>A0A1A9W681</accession>
<feature type="region of interest" description="Disordered" evidence="1">
    <location>
        <begin position="1"/>
        <end position="24"/>
    </location>
</feature>
<name>A0A1A9W681_9MUSC</name>
<keyword evidence="3" id="KW-1185">Reference proteome</keyword>
<organism evidence="2 3">
    <name type="scientific">Glossina brevipalpis</name>
    <dbReference type="NCBI Taxonomy" id="37001"/>
    <lineage>
        <taxon>Eukaryota</taxon>
        <taxon>Metazoa</taxon>
        <taxon>Ecdysozoa</taxon>
        <taxon>Arthropoda</taxon>
        <taxon>Hexapoda</taxon>
        <taxon>Insecta</taxon>
        <taxon>Pterygota</taxon>
        <taxon>Neoptera</taxon>
        <taxon>Endopterygota</taxon>
        <taxon>Diptera</taxon>
        <taxon>Brachycera</taxon>
        <taxon>Muscomorpha</taxon>
        <taxon>Hippoboscoidea</taxon>
        <taxon>Glossinidae</taxon>
        <taxon>Glossina</taxon>
    </lineage>
</organism>
<protein>
    <submittedName>
        <fullName evidence="2">Uncharacterized protein</fullName>
    </submittedName>
</protein>
<dbReference type="AlphaFoldDB" id="A0A1A9W681"/>
<proteinExistence type="predicted"/>
<evidence type="ECO:0000256" key="1">
    <source>
        <dbReference type="SAM" id="MobiDB-lite"/>
    </source>
</evidence>
<reference evidence="2" key="2">
    <citation type="submission" date="2020-05" db="UniProtKB">
        <authorList>
            <consortium name="EnsemblMetazoa"/>
        </authorList>
    </citation>
    <scope>IDENTIFICATION</scope>
    <source>
        <strain evidence="2">IAEA</strain>
    </source>
</reference>
<evidence type="ECO:0000313" key="3">
    <source>
        <dbReference type="Proteomes" id="UP000091820"/>
    </source>
</evidence>
<reference evidence="3" key="1">
    <citation type="submission" date="2014-03" db="EMBL/GenBank/DDBJ databases">
        <authorList>
            <person name="Aksoy S."/>
            <person name="Warren W."/>
            <person name="Wilson R.K."/>
        </authorList>
    </citation>
    <scope>NUCLEOTIDE SEQUENCE [LARGE SCALE GENOMIC DNA]</scope>
    <source>
        <strain evidence="3">IAEA</strain>
    </source>
</reference>
<dbReference type="EnsemblMetazoa" id="GBRI007728-RA">
    <property type="protein sequence ID" value="GBRI007728-PA"/>
    <property type="gene ID" value="GBRI007728"/>
</dbReference>
<feature type="compositionally biased region" description="Basic residues" evidence="1">
    <location>
        <begin position="1"/>
        <end position="14"/>
    </location>
</feature>
<sequence>MALPRKKKKKKKKNNNNNNNNKKEFQVFQNRLVNSVGVEISRRFYKSQQKLCVHLMSGFIE</sequence>
<dbReference type="VEuPathDB" id="VectorBase:GBRI007728"/>